<evidence type="ECO:0008006" key="4">
    <source>
        <dbReference type="Google" id="ProtNLM"/>
    </source>
</evidence>
<evidence type="ECO:0000313" key="2">
    <source>
        <dbReference type="EMBL" id="EMA35793.1"/>
    </source>
</evidence>
<dbReference type="RefSeq" id="WP_007695875.1">
    <property type="nucleotide sequence ID" value="NZ_AJRK01000444.1"/>
</dbReference>
<feature type="compositionally biased region" description="Gly residues" evidence="1">
    <location>
        <begin position="41"/>
        <end position="57"/>
    </location>
</feature>
<evidence type="ECO:0000313" key="3">
    <source>
        <dbReference type="Proteomes" id="UP000011566"/>
    </source>
</evidence>
<dbReference type="EMBL" id="AOMB01000043">
    <property type="protein sequence ID" value="EMA35793.1"/>
    <property type="molecule type" value="Genomic_DNA"/>
</dbReference>
<comment type="caution">
    <text evidence="2">The sequence shown here is derived from an EMBL/GenBank/DDBJ whole genome shotgun (WGS) entry which is preliminary data.</text>
</comment>
<name>M0LRR4_9EURY</name>
<organism evidence="2 3">
    <name type="scientific">Halococcus hamelinensis 100A6</name>
    <dbReference type="NCBI Taxonomy" id="1132509"/>
    <lineage>
        <taxon>Archaea</taxon>
        <taxon>Methanobacteriati</taxon>
        <taxon>Methanobacteriota</taxon>
        <taxon>Stenosarchaea group</taxon>
        <taxon>Halobacteria</taxon>
        <taxon>Halobacteriales</taxon>
        <taxon>Halococcaceae</taxon>
        <taxon>Halococcus</taxon>
    </lineage>
</organism>
<accession>M0LRR4</accession>
<dbReference type="PROSITE" id="PS51257">
    <property type="entry name" value="PROKAR_LIPOPROTEIN"/>
    <property type="match status" value="1"/>
</dbReference>
<dbReference type="PATRIC" id="fig|1132509.6.peg.3851"/>
<feature type="compositionally biased region" description="Low complexity" evidence="1">
    <location>
        <begin position="58"/>
        <end position="113"/>
    </location>
</feature>
<dbReference type="AlphaFoldDB" id="M0LRR4"/>
<dbReference type="OrthoDB" id="214664at2157"/>
<evidence type="ECO:0000256" key="1">
    <source>
        <dbReference type="SAM" id="MobiDB-lite"/>
    </source>
</evidence>
<keyword evidence="3" id="KW-1185">Reference proteome</keyword>
<feature type="region of interest" description="Disordered" evidence="1">
    <location>
        <begin position="27"/>
        <end position="115"/>
    </location>
</feature>
<protein>
    <recommendedName>
        <fullName evidence="4">Lipoprotein</fullName>
    </recommendedName>
</protein>
<proteinExistence type="predicted"/>
<reference evidence="2 3" key="1">
    <citation type="journal article" date="2014" name="PLoS Genet.">
        <title>Phylogenetically driven sequencing of extremely halophilic archaea reveals strategies for static and dynamic osmo-response.</title>
        <authorList>
            <person name="Becker E.A."/>
            <person name="Seitzer P.M."/>
            <person name="Tritt A."/>
            <person name="Larsen D."/>
            <person name="Krusor M."/>
            <person name="Yao A.I."/>
            <person name="Wu D."/>
            <person name="Madern D."/>
            <person name="Eisen J.A."/>
            <person name="Darling A.E."/>
            <person name="Facciotti M.T."/>
        </authorList>
    </citation>
    <scope>NUCLEOTIDE SEQUENCE [LARGE SCALE GENOMIC DNA]</scope>
    <source>
        <strain evidence="2 3">100A6</strain>
    </source>
</reference>
<gene>
    <name evidence="2" type="ORF">C447_16584</name>
</gene>
<sequence>MRRHAVQTIFVCLVVVLAGCTGLGGLGGSGDDGTPTASNAGSGGDGGSEPATSGGGNATAADSGSSSGSGTDSSGDADTAAASGSSGSSSSSNAGGESDSSGDSESGPSNDGSLDAEEEWFNLSKPGRYVFEIESAEEGTGRMAFEVTDVENGRATVTTSYKLGGDSAESTVTGPVGEVESQLVTSPIYGYLVAIQLGGIGAGAVGGEDLAVGDRFSQQSAEGSMEIEVTGTESYAGVDCYVVETRINGTLTQEVCTQQAFSSAPYVAIYDENGSLDQRVELVEYERD</sequence>
<dbReference type="Proteomes" id="UP000011566">
    <property type="component" value="Unassembled WGS sequence"/>
</dbReference>
<dbReference type="eggNOG" id="arCOG13622">
    <property type="taxonomic scope" value="Archaea"/>
</dbReference>